<gene>
    <name evidence="2" type="ORF">FYL37_05525</name>
</gene>
<feature type="transmembrane region" description="Helical" evidence="1">
    <location>
        <begin position="39"/>
        <end position="58"/>
    </location>
</feature>
<dbReference type="Proteomes" id="UP000324325">
    <property type="component" value="Unassembled WGS sequence"/>
</dbReference>
<reference evidence="2 3" key="1">
    <citation type="submission" date="2019-08" db="EMBL/GenBank/DDBJ databases">
        <authorList>
            <person name="Duncan S."/>
            <person name="Walker A."/>
        </authorList>
    </citation>
    <scope>NUCLEOTIDE SEQUENCE [LARGE SCALE GENOMIC DNA]</scope>
    <source>
        <strain evidence="2 3">L2-21</strain>
    </source>
</reference>
<dbReference type="EMBL" id="VSTG01000005">
    <property type="protein sequence ID" value="TYL58642.1"/>
    <property type="molecule type" value="Genomic_DNA"/>
</dbReference>
<dbReference type="AlphaFoldDB" id="A0A5S4VHX3"/>
<evidence type="ECO:0000256" key="1">
    <source>
        <dbReference type="SAM" id="Phobius"/>
    </source>
</evidence>
<feature type="transmembrane region" description="Helical" evidence="1">
    <location>
        <begin position="12"/>
        <end position="33"/>
    </location>
</feature>
<evidence type="ECO:0000313" key="2">
    <source>
        <dbReference type="EMBL" id="TYL58642.1"/>
    </source>
</evidence>
<organism evidence="2 3">
    <name type="scientific">Agathobacter rectalis</name>
    <dbReference type="NCBI Taxonomy" id="39491"/>
    <lineage>
        <taxon>Bacteria</taxon>
        <taxon>Bacillati</taxon>
        <taxon>Bacillota</taxon>
        <taxon>Clostridia</taxon>
        <taxon>Lachnospirales</taxon>
        <taxon>Lachnospiraceae</taxon>
        <taxon>Agathobacter</taxon>
    </lineage>
</organism>
<keyword evidence="1" id="KW-0472">Membrane</keyword>
<keyword evidence="1" id="KW-0812">Transmembrane</keyword>
<protein>
    <submittedName>
        <fullName evidence="2">Uncharacterized protein</fullName>
    </submittedName>
</protein>
<dbReference type="RefSeq" id="WP_022293134.1">
    <property type="nucleotide sequence ID" value="NZ_VSTG01000005.1"/>
</dbReference>
<keyword evidence="1" id="KW-1133">Transmembrane helix</keyword>
<feature type="transmembrane region" description="Helical" evidence="1">
    <location>
        <begin position="109"/>
        <end position="126"/>
    </location>
</feature>
<name>A0A5S4VHX3_9FIRM</name>
<evidence type="ECO:0000313" key="3">
    <source>
        <dbReference type="Proteomes" id="UP000324325"/>
    </source>
</evidence>
<sequence length="137" mass="15694">MKVGRIYKINVGVALLYFVIVLATTILTMIMGVANQNNMALRIILCTCFSILMIFISFENYKDGKSIFDKTIESKIIKMCIIFYYIFLALSTMFYIYESIAQYKANGAYIMVAATTIMLDVVNRSIHKENFDNSKMV</sequence>
<feature type="transmembrane region" description="Helical" evidence="1">
    <location>
        <begin position="79"/>
        <end position="97"/>
    </location>
</feature>
<reference evidence="2 3" key="2">
    <citation type="submission" date="2019-09" db="EMBL/GenBank/DDBJ databases">
        <title>Strain-level analysis of Eubacterium rectale using genomes from metagenomes.</title>
        <authorList>
            <person name="Karcher N."/>
            <person name="Segata N."/>
        </authorList>
    </citation>
    <scope>NUCLEOTIDE SEQUENCE [LARGE SCALE GENOMIC DNA]</scope>
    <source>
        <strain evidence="2 3">L2-21</strain>
    </source>
</reference>
<accession>A0A5S4VHX3</accession>
<proteinExistence type="predicted"/>
<comment type="caution">
    <text evidence="2">The sequence shown here is derived from an EMBL/GenBank/DDBJ whole genome shotgun (WGS) entry which is preliminary data.</text>
</comment>